<comment type="caution">
    <text evidence="2">The sequence shown here is derived from an EMBL/GenBank/DDBJ whole genome shotgun (WGS) entry which is preliminary data.</text>
</comment>
<evidence type="ECO:0000313" key="2">
    <source>
        <dbReference type="EMBL" id="GFR13859.1"/>
    </source>
</evidence>
<organism evidence="2 3">
    <name type="scientific">Trichonephila clavata</name>
    <name type="common">Joro spider</name>
    <name type="synonym">Nephila clavata</name>
    <dbReference type="NCBI Taxonomy" id="2740835"/>
    <lineage>
        <taxon>Eukaryota</taxon>
        <taxon>Metazoa</taxon>
        <taxon>Ecdysozoa</taxon>
        <taxon>Arthropoda</taxon>
        <taxon>Chelicerata</taxon>
        <taxon>Arachnida</taxon>
        <taxon>Araneae</taxon>
        <taxon>Araneomorphae</taxon>
        <taxon>Entelegynae</taxon>
        <taxon>Araneoidea</taxon>
        <taxon>Nephilidae</taxon>
        <taxon>Trichonephila</taxon>
    </lineage>
</organism>
<dbReference type="Proteomes" id="UP000887116">
    <property type="component" value="Unassembled WGS sequence"/>
</dbReference>
<evidence type="ECO:0000313" key="3">
    <source>
        <dbReference type="Proteomes" id="UP000887116"/>
    </source>
</evidence>
<proteinExistence type="predicted"/>
<protein>
    <submittedName>
        <fullName evidence="2">Uncharacterized protein</fullName>
    </submittedName>
</protein>
<keyword evidence="1" id="KW-0812">Transmembrane</keyword>
<name>A0A8X6GZY8_TRICU</name>
<keyword evidence="3" id="KW-1185">Reference proteome</keyword>
<reference evidence="2" key="1">
    <citation type="submission" date="2020-07" db="EMBL/GenBank/DDBJ databases">
        <title>Multicomponent nature underlies the extraordinary mechanical properties of spider dragline silk.</title>
        <authorList>
            <person name="Kono N."/>
            <person name="Nakamura H."/>
            <person name="Mori M."/>
            <person name="Yoshida Y."/>
            <person name="Ohtoshi R."/>
            <person name="Malay A.D."/>
            <person name="Moran D.A.P."/>
            <person name="Tomita M."/>
            <person name="Numata K."/>
            <person name="Arakawa K."/>
        </authorList>
    </citation>
    <scope>NUCLEOTIDE SEQUENCE</scope>
</reference>
<keyword evidence="1" id="KW-0472">Membrane</keyword>
<evidence type="ECO:0000256" key="1">
    <source>
        <dbReference type="SAM" id="Phobius"/>
    </source>
</evidence>
<accession>A0A8X6GZY8</accession>
<gene>
    <name evidence="2" type="ORF">TNCT_621931</name>
</gene>
<feature type="transmembrane region" description="Helical" evidence="1">
    <location>
        <begin position="20"/>
        <end position="37"/>
    </location>
</feature>
<keyword evidence="1" id="KW-1133">Transmembrane helix</keyword>
<dbReference type="EMBL" id="BMAO01017183">
    <property type="protein sequence ID" value="GFR13859.1"/>
    <property type="molecule type" value="Genomic_DNA"/>
</dbReference>
<sequence length="89" mass="10302">MLHLNLYATQTRVLTAESLNIWAGIAGYASHIGLYLFSAHMSRMERLIILQQVLMERIEGGHIPHLLRYFIIPACDRVPFTTFMKFDHT</sequence>
<dbReference type="AlphaFoldDB" id="A0A8X6GZY8"/>